<evidence type="ECO:0000313" key="4">
    <source>
        <dbReference type="Proteomes" id="UP001589896"/>
    </source>
</evidence>
<dbReference type="InterPro" id="IPR029058">
    <property type="entry name" value="AB_hydrolase_fold"/>
</dbReference>
<proteinExistence type="predicted"/>
<comment type="caution">
    <text evidence="3">The sequence shown here is derived from an EMBL/GenBank/DDBJ whole genome shotgun (WGS) entry which is preliminary data.</text>
</comment>
<accession>A0ABV6RUN1</accession>
<sequence length="307" mass="33233">MYPREPQRHPVPSGPSGIAAGAGVTRHEADVGGIRMRWDEYGDGIPVVLVHGIPTSPRLWRYVMPRIHGARVIAWEMVGFGDSIPERHGRDISVRAQAGHLLDWMRSQGIDRAVFGGHDLGGGVVQIAALREPERCLGLLLTNAIGYDSWPVPSVKALRASEALTRHMPDAIAKTGVFGMLMARGHDNEATAEESLELHWAPYEQHGAADALLDQIDALDVDDTLAIADRVPTLAGVPSRVIWGMADSFQKPEYGERFARDLGVVLEPIDGGKHFTPEDHPDRIAATLNSLVAEVALRGGHAGAPLH</sequence>
<dbReference type="InterPro" id="IPR000073">
    <property type="entry name" value="AB_hydrolase_1"/>
</dbReference>
<dbReference type="Gene3D" id="3.40.50.1820">
    <property type="entry name" value="alpha/beta hydrolase"/>
    <property type="match status" value="1"/>
</dbReference>
<reference evidence="3 4" key="1">
    <citation type="submission" date="2024-09" db="EMBL/GenBank/DDBJ databases">
        <authorList>
            <person name="Sun Q."/>
            <person name="Mori K."/>
        </authorList>
    </citation>
    <scope>NUCLEOTIDE SEQUENCE [LARGE SCALE GENOMIC DNA]</scope>
    <source>
        <strain evidence="3 4">KCTC 23076</strain>
    </source>
</reference>
<gene>
    <name evidence="3" type="ORF">ACFFGH_17535</name>
</gene>
<evidence type="ECO:0000313" key="3">
    <source>
        <dbReference type="EMBL" id="MFC0679643.1"/>
    </source>
</evidence>
<dbReference type="PANTHER" id="PTHR43689">
    <property type="entry name" value="HYDROLASE"/>
    <property type="match status" value="1"/>
</dbReference>
<evidence type="ECO:0000256" key="1">
    <source>
        <dbReference type="SAM" id="MobiDB-lite"/>
    </source>
</evidence>
<dbReference type="PRINTS" id="PR00111">
    <property type="entry name" value="ABHYDROLASE"/>
</dbReference>
<keyword evidence="3" id="KW-0378">Hydrolase</keyword>
<dbReference type="InterPro" id="IPR000639">
    <property type="entry name" value="Epox_hydrolase-like"/>
</dbReference>
<organism evidence="3 4">
    <name type="scientific">Lysobacter korlensis</name>
    <dbReference type="NCBI Taxonomy" id="553636"/>
    <lineage>
        <taxon>Bacteria</taxon>
        <taxon>Pseudomonadati</taxon>
        <taxon>Pseudomonadota</taxon>
        <taxon>Gammaproteobacteria</taxon>
        <taxon>Lysobacterales</taxon>
        <taxon>Lysobacteraceae</taxon>
        <taxon>Lysobacter</taxon>
    </lineage>
</organism>
<name>A0ABV6RUN1_9GAMM</name>
<dbReference type="PANTHER" id="PTHR43689:SF8">
    <property type="entry name" value="ALPHA_BETA-HYDROLASES SUPERFAMILY PROTEIN"/>
    <property type="match status" value="1"/>
</dbReference>
<evidence type="ECO:0000259" key="2">
    <source>
        <dbReference type="Pfam" id="PF00561"/>
    </source>
</evidence>
<keyword evidence="4" id="KW-1185">Reference proteome</keyword>
<feature type="region of interest" description="Disordered" evidence="1">
    <location>
        <begin position="1"/>
        <end position="23"/>
    </location>
</feature>
<feature type="domain" description="AB hydrolase-1" evidence="2">
    <location>
        <begin position="46"/>
        <end position="194"/>
    </location>
</feature>
<protein>
    <submittedName>
        <fullName evidence="3">Alpha/beta fold hydrolase</fullName>
    </submittedName>
</protein>
<dbReference type="RefSeq" id="WP_386670608.1">
    <property type="nucleotide sequence ID" value="NZ_JBHLTG010000004.1"/>
</dbReference>
<dbReference type="Proteomes" id="UP001589896">
    <property type="component" value="Unassembled WGS sequence"/>
</dbReference>
<dbReference type="SUPFAM" id="SSF53474">
    <property type="entry name" value="alpha/beta-Hydrolases"/>
    <property type="match status" value="1"/>
</dbReference>
<feature type="compositionally biased region" description="Low complexity" evidence="1">
    <location>
        <begin position="10"/>
        <end position="23"/>
    </location>
</feature>
<dbReference type="PRINTS" id="PR00412">
    <property type="entry name" value="EPOXHYDRLASE"/>
</dbReference>
<dbReference type="Pfam" id="PF00561">
    <property type="entry name" value="Abhydrolase_1"/>
    <property type="match status" value="1"/>
</dbReference>
<dbReference type="GO" id="GO:0016787">
    <property type="term" value="F:hydrolase activity"/>
    <property type="evidence" value="ECO:0007669"/>
    <property type="project" value="UniProtKB-KW"/>
</dbReference>
<dbReference type="EMBL" id="JBHLTG010000004">
    <property type="protein sequence ID" value="MFC0679643.1"/>
    <property type="molecule type" value="Genomic_DNA"/>
</dbReference>